<dbReference type="InterPro" id="IPR002401">
    <property type="entry name" value="Cyt_P450_E_grp-I"/>
</dbReference>
<evidence type="ECO:0000313" key="8">
    <source>
        <dbReference type="EMBL" id="OAJ38024.1"/>
    </source>
</evidence>
<dbReference type="VEuPathDB" id="FungiDB:BDEG_21993"/>
<accession>A0A177WEC2</accession>
<dbReference type="GO" id="GO:0004497">
    <property type="term" value="F:monooxygenase activity"/>
    <property type="evidence" value="ECO:0007669"/>
    <property type="project" value="UniProtKB-KW"/>
</dbReference>
<organism evidence="8 9">
    <name type="scientific">Batrachochytrium dendrobatidis (strain JEL423)</name>
    <dbReference type="NCBI Taxonomy" id="403673"/>
    <lineage>
        <taxon>Eukaryota</taxon>
        <taxon>Fungi</taxon>
        <taxon>Fungi incertae sedis</taxon>
        <taxon>Chytridiomycota</taxon>
        <taxon>Chytridiomycota incertae sedis</taxon>
        <taxon>Chytridiomycetes</taxon>
        <taxon>Rhizophydiales</taxon>
        <taxon>Rhizophydiales incertae sedis</taxon>
        <taxon>Batrachochytrium</taxon>
    </lineage>
</organism>
<dbReference type="Pfam" id="PF00067">
    <property type="entry name" value="p450"/>
    <property type="match status" value="1"/>
</dbReference>
<dbReference type="InterPro" id="IPR050196">
    <property type="entry name" value="Cytochrome_P450_Monoox"/>
</dbReference>
<dbReference type="OrthoDB" id="1470350at2759"/>
<dbReference type="GO" id="GO:0016705">
    <property type="term" value="F:oxidoreductase activity, acting on paired donors, with incorporation or reduction of molecular oxygen"/>
    <property type="evidence" value="ECO:0007669"/>
    <property type="project" value="InterPro"/>
</dbReference>
<evidence type="ECO:0000256" key="5">
    <source>
        <dbReference type="ARBA" id="ARBA00023004"/>
    </source>
</evidence>
<name>A0A177WEC2_BATDL</name>
<comment type="similarity">
    <text evidence="1">Belongs to the cytochrome P450 family.</text>
</comment>
<dbReference type="PRINTS" id="PR00463">
    <property type="entry name" value="EP450I"/>
</dbReference>
<proteinExistence type="inferred from homology"/>
<dbReference type="Proteomes" id="UP000077115">
    <property type="component" value="Unassembled WGS sequence"/>
</dbReference>
<evidence type="ECO:0000313" key="9">
    <source>
        <dbReference type="Proteomes" id="UP000077115"/>
    </source>
</evidence>
<evidence type="ECO:0000256" key="6">
    <source>
        <dbReference type="ARBA" id="ARBA00023033"/>
    </source>
</evidence>
<dbReference type="CDD" id="cd00302">
    <property type="entry name" value="cytochrome_P450"/>
    <property type="match status" value="1"/>
</dbReference>
<keyword evidence="6" id="KW-0503">Monooxygenase</keyword>
<dbReference type="PANTHER" id="PTHR24291">
    <property type="entry name" value="CYTOCHROME P450 FAMILY 4"/>
    <property type="match status" value="1"/>
</dbReference>
<evidence type="ECO:0000256" key="7">
    <source>
        <dbReference type="PIRSR" id="PIRSR602401-1"/>
    </source>
</evidence>
<evidence type="ECO:0008006" key="10">
    <source>
        <dbReference type="Google" id="ProtNLM"/>
    </source>
</evidence>
<reference evidence="8 9" key="2">
    <citation type="submission" date="2016-05" db="EMBL/GenBank/DDBJ databases">
        <title>Lineage-specific infection strategies underlie the spectrum of fungal disease in amphibians.</title>
        <authorList>
            <person name="Cuomo C.A."/>
            <person name="Farrer R.A."/>
            <person name="James T."/>
            <person name="Longcore J."/>
            <person name="Birren B."/>
        </authorList>
    </citation>
    <scope>NUCLEOTIDE SEQUENCE [LARGE SCALE GENOMIC DNA]</scope>
    <source>
        <strain evidence="8 9">JEL423</strain>
    </source>
</reference>
<sequence>MSNNSVIAGTLVAAIAAMTYLQNNYLGFPGPFAYPIVGNGLDFVHQTNKGKYQDYICSLQSYGRVVRINVFGANYICTTDAALIKRVLTSGTEFWRDPTFANISHSLLDLSLFTIPSGDVWKRHRKNLQPAFAPTHLRQAGNITQNQADKLVRYYNSESLKNDGSITVDIYHEFTALSLDIIGQVIFSYDFHACNDLHAHKVQVGQGYIEELVMFIHQRFTLPSILWGMAGLSSNSTRVKLASTYMKKLIQNVIDKKKSELKQNDEKDPKCMDVLDRLLKVGPSESENFTDEEVVGEVVGFFIAGHETTANTLVNTTLELCRNPEITRKILAEIHQVESTLGHPINTESLSSLKYLEMVIKESLRMYAVVASTYRTTLCRIEHEGNVIPSNTKFIVNIGGVHHEPVYWDKPEKFDPDRWADGFVPIPGSYLPFGDGPMACIGQKMAMIEIKLALCALLSSFDMELVPNQDIVFVTSITTGLKHGLKVKLTPRSAASV</sequence>
<dbReference type="PRINTS" id="PR00385">
    <property type="entry name" value="P450"/>
</dbReference>
<keyword evidence="3 7" id="KW-0479">Metal-binding</keyword>
<dbReference type="GO" id="GO:0020037">
    <property type="term" value="F:heme binding"/>
    <property type="evidence" value="ECO:0007669"/>
    <property type="project" value="InterPro"/>
</dbReference>
<evidence type="ECO:0000256" key="2">
    <source>
        <dbReference type="ARBA" id="ARBA00022617"/>
    </source>
</evidence>
<protein>
    <recommendedName>
        <fullName evidence="10">Cytochrome P450</fullName>
    </recommendedName>
</protein>
<keyword evidence="4" id="KW-0560">Oxidoreductase</keyword>
<dbReference type="FunFam" id="1.10.630.10:FF:000091">
    <property type="entry name" value="Uncharacterized protein"/>
    <property type="match status" value="1"/>
</dbReference>
<evidence type="ECO:0000256" key="3">
    <source>
        <dbReference type="ARBA" id="ARBA00022723"/>
    </source>
</evidence>
<dbReference type="SUPFAM" id="SSF48264">
    <property type="entry name" value="Cytochrome P450"/>
    <property type="match status" value="1"/>
</dbReference>
<dbReference type="STRING" id="403673.A0A177WEC2"/>
<dbReference type="PANTHER" id="PTHR24291:SF50">
    <property type="entry name" value="BIFUNCTIONAL ALBAFLAVENONE MONOOXYGENASE_TERPENE SYNTHASE"/>
    <property type="match status" value="1"/>
</dbReference>
<dbReference type="InterPro" id="IPR036396">
    <property type="entry name" value="Cyt_P450_sf"/>
</dbReference>
<gene>
    <name evidence="8" type="ORF">BDEG_21993</name>
</gene>
<dbReference type="eggNOG" id="KOG0157">
    <property type="taxonomic scope" value="Eukaryota"/>
</dbReference>
<dbReference type="GO" id="GO:0005506">
    <property type="term" value="F:iron ion binding"/>
    <property type="evidence" value="ECO:0007669"/>
    <property type="project" value="InterPro"/>
</dbReference>
<feature type="binding site" description="axial binding residue" evidence="7">
    <location>
        <position position="440"/>
    </location>
    <ligand>
        <name>heme</name>
        <dbReference type="ChEBI" id="CHEBI:30413"/>
    </ligand>
    <ligandPart>
        <name>Fe</name>
        <dbReference type="ChEBI" id="CHEBI:18248"/>
    </ligandPart>
</feature>
<evidence type="ECO:0000256" key="4">
    <source>
        <dbReference type="ARBA" id="ARBA00023002"/>
    </source>
</evidence>
<dbReference type="AlphaFoldDB" id="A0A177WEC2"/>
<evidence type="ECO:0000256" key="1">
    <source>
        <dbReference type="ARBA" id="ARBA00010617"/>
    </source>
</evidence>
<dbReference type="InterPro" id="IPR001128">
    <property type="entry name" value="Cyt_P450"/>
</dbReference>
<dbReference type="EMBL" id="DS022301">
    <property type="protein sequence ID" value="OAJ38024.1"/>
    <property type="molecule type" value="Genomic_DNA"/>
</dbReference>
<dbReference type="Gene3D" id="1.10.630.10">
    <property type="entry name" value="Cytochrome P450"/>
    <property type="match status" value="1"/>
</dbReference>
<keyword evidence="5 7" id="KW-0408">Iron</keyword>
<reference evidence="8 9" key="1">
    <citation type="submission" date="2006-10" db="EMBL/GenBank/DDBJ databases">
        <title>The Genome Sequence of Batrachochytrium dendrobatidis JEL423.</title>
        <authorList>
            <consortium name="The Broad Institute Genome Sequencing Platform"/>
            <person name="Birren B."/>
            <person name="Lander E."/>
            <person name="Galagan J."/>
            <person name="Cuomo C."/>
            <person name="Devon K."/>
            <person name="Jaffe D."/>
            <person name="Butler J."/>
            <person name="Alvarez P."/>
            <person name="Gnerre S."/>
            <person name="Grabherr M."/>
            <person name="Kleber M."/>
            <person name="Mauceli E."/>
            <person name="Brockman W."/>
            <person name="Young S."/>
            <person name="LaButti K."/>
            <person name="Sykes S."/>
            <person name="DeCaprio D."/>
            <person name="Crawford M."/>
            <person name="Koehrsen M."/>
            <person name="Engels R."/>
            <person name="Montgomery P."/>
            <person name="Pearson M."/>
            <person name="Howarth C."/>
            <person name="Larson L."/>
            <person name="White J."/>
            <person name="O'Leary S."/>
            <person name="Kodira C."/>
            <person name="Zeng Q."/>
            <person name="Yandava C."/>
            <person name="Alvarado L."/>
            <person name="Longcore J."/>
            <person name="James T."/>
        </authorList>
    </citation>
    <scope>NUCLEOTIDE SEQUENCE [LARGE SCALE GENOMIC DNA]</scope>
    <source>
        <strain evidence="8 9">JEL423</strain>
    </source>
</reference>
<keyword evidence="2 7" id="KW-0349">Heme</keyword>
<comment type="cofactor">
    <cofactor evidence="7">
        <name>heme</name>
        <dbReference type="ChEBI" id="CHEBI:30413"/>
    </cofactor>
</comment>